<feature type="compositionally biased region" description="Basic and acidic residues" evidence="7">
    <location>
        <begin position="220"/>
        <end position="231"/>
    </location>
</feature>
<evidence type="ECO:0000256" key="1">
    <source>
        <dbReference type="ARBA" id="ARBA00004651"/>
    </source>
</evidence>
<evidence type="ECO:0000256" key="2">
    <source>
        <dbReference type="ARBA" id="ARBA00022475"/>
    </source>
</evidence>
<protein>
    <submittedName>
        <fullName evidence="11">G-protein coupled receptors family 1 profile domain-containing protein</fullName>
    </submittedName>
</protein>
<comment type="subcellular location">
    <subcellularLocation>
        <location evidence="1">Cell membrane</location>
        <topology evidence="1">Multi-pass membrane protein</topology>
    </subcellularLocation>
</comment>
<evidence type="ECO:0000256" key="8">
    <source>
        <dbReference type="SAM" id="Phobius"/>
    </source>
</evidence>
<dbReference type="Gene3D" id="1.20.1070.10">
    <property type="entry name" value="Rhodopsin 7-helix transmembrane proteins"/>
    <property type="match status" value="1"/>
</dbReference>
<evidence type="ECO:0000313" key="11">
    <source>
        <dbReference type="WBParaSite" id="Minc3s07095g40713"/>
    </source>
</evidence>
<dbReference type="PANTHER" id="PTHR24241">
    <property type="entry name" value="NEUROPEPTIDE RECEPTOR-RELATED G-PROTEIN COUPLED RECEPTOR"/>
    <property type="match status" value="1"/>
</dbReference>
<evidence type="ECO:0000256" key="3">
    <source>
        <dbReference type="ARBA" id="ARBA00022692"/>
    </source>
</evidence>
<evidence type="ECO:0000256" key="7">
    <source>
        <dbReference type="SAM" id="MobiDB-lite"/>
    </source>
</evidence>
<evidence type="ECO:0000259" key="9">
    <source>
        <dbReference type="PROSITE" id="PS50262"/>
    </source>
</evidence>
<keyword evidence="10" id="KW-1185">Reference proteome</keyword>
<feature type="compositionally biased region" description="Basic and acidic residues" evidence="7">
    <location>
        <begin position="245"/>
        <end position="260"/>
    </location>
</feature>
<dbReference type="GO" id="GO:0005886">
    <property type="term" value="C:plasma membrane"/>
    <property type="evidence" value="ECO:0007669"/>
    <property type="project" value="UniProtKB-SubCell"/>
</dbReference>
<feature type="transmembrane region" description="Helical" evidence="8">
    <location>
        <begin position="21"/>
        <end position="45"/>
    </location>
</feature>
<feature type="region of interest" description="Disordered" evidence="7">
    <location>
        <begin position="155"/>
        <end position="189"/>
    </location>
</feature>
<keyword evidence="5 8" id="KW-0472">Membrane</keyword>
<dbReference type="Proteomes" id="UP000887563">
    <property type="component" value="Unplaced"/>
</dbReference>
<dbReference type="PRINTS" id="PR00237">
    <property type="entry name" value="GPCRRHODOPSN"/>
</dbReference>
<keyword evidence="6" id="KW-0675">Receptor</keyword>
<dbReference type="InterPro" id="IPR017452">
    <property type="entry name" value="GPCR_Rhodpsn_7TM"/>
</dbReference>
<sequence>MYNGLRRTGGGDSYERAKSKTLKMTLVLVLAFLLCWTPYTIAMFIHFLRVQTEARPISPLLSKFLYAFAVFNSAISPYLYGYFSFNIRDECRQLRYLVFRSAPARCLLRHGDSTEESISHSRSPFGPLAPGQRDSRRRAMIRRESRVREGLMMCEEGQQQKRQSISAAKDSSRVVTGQQRAPKLGDTSRTFSLNTTATTLISNSSFSNGQCSAITRRRPRLNDDRDLMEVDSKEEEEDQEELNEVGERRNSLLIRDENNE</sequence>
<dbReference type="PROSITE" id="PS50262">
    <property type="entry name" value="G_PROTEIN_RECEP_F1_2"/>
    <property type="match status" value="1"/>
</dbReference>
<dbReference type="GO" id="GO:0032870">
    <property type="term" value="P:cellular response to hormone stimulus"/>
    <property type="evidence" value="ECO:0007669"/>
    <property type="project" value="TreeGrafter"/>
</dbReference>
<dbReference type="GO" id="GO:0004930">
    <property type="term" value="F:G protein-coupled receptor activity"/>
    <property type="evidence" value="ECO:0007669"/>
    <property type="project" value="InterPro"/>
</dbReference>
<dbReference type="InterPro" id="IPR000276">
    <property type="entry name" value="GPCR_Rhodpsn"/>
</dbReference>
<keyword evidence="4 8" id="KW-1133">Transmembrane helix</keyword>
<evidence type="ECO:0000313" key="10">
    <source>
        <dbReference type="Proteomes" id="UP000887563"/>
    </source>
</evidence>
<proteinExistence type="predicted"/>
<dbReference type="AlphaFoldDB" id="A0A914NJP5"/>
<feature type="compositionally biased region" description="Acidic residues" evidence="7">
    <location>
        <begin position="232"/>
        <end position="244"/>
    </location>
</feature>
<dbReference type="PANTHER" id="PTHR24241:SF59">
    <property type="entry name" value="ADIPOKINETIC HORMONE RECEPTOR, ISOFORM C"/>
    <property type="match status" value="1"/>
</dbReference>
<evidence type="ECO:0000256" key="5">
    <source>
        <dbReference type="ARBA" id="ARBA00023136"/>
    </source>
</evidence>
<reference evidence="11" key="1">
    <citation type="submission" date="2022-11" db="UniProtKB">
        <authorList>
            <consortium name="WormBaseParasite"/>
        </authorList>
    </citation>
    <scope>IDENTIFICATION</scope>
</reference>
<feature type="region of interest" description="Disordered" evidence="7">
    <location>
        <begin position="116"/>
        <end position="137"/>
    </location>
</feature>
<keyword evidence="3 8" id="KW-0812">Transmembrane</keyword>
<feature type="transmembrane region" description="Helical" evidence="8">
    <location>
        <begin position="65"/>
        <end position="85"/>
    </location>
</feature>
<evidence type="ECO:0000256" key="4">
    <source>
        <dbReference type="ARBA" id="ARBA00022989"/>
    </source>
</evidence>
<keyword evidence="2" id="KW-1003">Cell membrane</keyword>
<organism evidence="10 11">
    <name type="scientific">Meloidogyne incognita</name>
    <name type="common">Southern root-knot nematode worm</name>
    <name type="synonym">Oxyuris incognita</name>
    <dbReference type="NCBI Taxonomy" id="6306"/>
    <lineage>
        <taxon>Eukaryota</taxon>
        <taxon>Metazoa</taxon>
        <taxon>Ecdysozoa</taxon>
        <taxon>Nematoda</taxon>
        <taxon>Chromadorea</taxon>
        <taxon>Rhabditida</taxon>
        <taxon>Tylenchina</taxon>
        <taxon>Tylenchomorpha</taxon>
        <taxon>Tylenchoidea</taxon>
        <taxon>Meloidogynidae</taxon>
        <taxon>Meloidogyninae</taxon>
        <taxon>Meloidogyne</taxon>
        <taxon>Meloidogyne incognita group</taxon>
    </lineage>
</organism>
<evidence type="ECO:0000256" key="6">
    <source>
        <dbReference type="ARBA" id="ARBA00023170"/>
    </source>
</evidence>
<dbReference type="WBParaSite" id="Minc3s07095g40713">
    <property type="protein sequence ID" value="Minc3s07095g40713"/>
    <property type="gene ID" value="Minc3s07095g40713"/>
</dbReference>
<accession>A0A914NJP5</accession>
<feature type="region of interest" description="Disordered" evidence="7">
    <location>
        <begin position="217"/>
        <end position="260"/>
    </location>
</feature>
<feature type="domain" description="G-protein coupled receptors family 1 profile" evidence="9">
    <location>
        <begin position="1"/>
        <end position="80"/>
    </location>
</feature>
<dbReference type="SUPFAM" id="SSF81321">
    <property type="entry name" value="Family A G protein-coupled receptor-like"/>
    <property type="match status" value="1"/>
</dbReference>
<name>A0A914NJP5_MELIC</name>
<dbReference type="Pfam" id="PF00001">
    <property type="entry name" value="7tm_1"/>
    <property type="match status" value="1"/>
</dbReference>
<dbReference type="GO" id="GO:0042277">
    <property type="term" value="F:peptide binding"/>
    <property type="evidence" value="ECO:0007669"/>
    <property type="project" value="TreeGrafter"/>
</dbReference>